<dbReference type="Pfam" id="PF00583">
    <property type="entry name" value="Acetyltransf_1"/>
    <property type="match status" value="1"/>
</dbReference>
<sequence>MTLHVSPATGKELRAALPDLARLRMTVFRDFPYLYEGSADYEQRYLETYLQAPGAFVVLARDGDRVVGASTALPLLHETPEVRRPFEQSPEFDPAQVLYLGESVLLPDYRGQGLGHAFFDQREAHARTLGLPVTAFCAVQRSPSHPARPAGHRPLNAFWQARGYAERPDLQTEMSWQELGEVQETPKPMHFWVRQSP</sequence>
<accession>A0A345IHU8</accession>
<dbReference type="SUPFAM" id="SSF55729">
    <property type="entry name" value="Acyl-CoA N-acyltransferases (Nat)"/>
    <property type="match status" value="1"/>
</dbReference>
<feature type="domain" description="N-acetyltransferase" evidence="1">
    <location>
        <begin position="11"/>
        <end position="186"/>
    </location>
</feature>
<dbReference type="GO" id="GO:0016747">
    <property type="term" value="F:acyltransferase activity, transferring groups other than amino-acyl groups"/>
    <property type="evidence" value="ECO:0007669"/>
    <property type="project" value="InterPro"/>
</dbReference>
<dbReference type="EMBL" id="CP031158">
    <property type="protein sequence ID" value="AXG99270.1"/>
    <property type="molecule type" value="Genomic_DNA"/>
</dbReference>
<reference evidence="2 3" key="1">
    <citation type="submission" date="2018-07" db="EMBL/GenBank/DDBJ databases">
        <title>Complete Genome and Methylome Analysis of Deinococcus wulumuqiensis NEB 479.</title>
        <authorList>
            <person name="Fomenkov A."/>
            <person name="Luyten Y."/>
            <person name="Vincze T."/>
            <person name="Anton B.P."/>
            <person name="Clark T."/>
            <person name="Roberts R.J."/>
            <person name="Morgan R.D."/>
        </authorList>
    </citation>
    <scope>NUCLEOTIDE SEQUENCE [LARGE SCALE GENOMIC DNA]</scope>
    <source>
        <strain evidence="2 3">NEB 479</strain>
    </source>
</reference>
<dbReference type="InterPro" id="IPR016181">
    <property type="entry name" value="Acyl_CoA_acyltransferase"/>
</dbReference>
<dbReference type="Gene3D" id="3.40.630.30">
    <property type="match status" value="1"/>
</dbReference>
<name>A0A345IHU8_9DEIO</name>
<gene>
    <name evidence="2" type="ORF">DVJ83_09055</name>
</gene>
<organism evidence="2 3">
    <name type="scientific">Deinococcus wulumuqiensis</name>
    <dbReference type="NCBI Taxonomy" id="980427"/>
    <lineage>
        <taxon>Bacteria</taxon>
        <taxon>Thermotogati</taxon>
        <taxon>Deinococcota</taxon>
        <taxon>Deinococci</taxon>
        <taxon>Deinococcales</taxon>
        <taxon>Deinococcaceae</taxon>
        <taxon>Deinococcus</taxon>
    </lineage>
</organism>
<evidence type="ECO:0000313" key="3">
    <source>
        <dbReference type="Proteomes" id="UP000253744"/>
    </source>
</evidence>
<keyword evidence="2" id="KW-0808">Transferase</keyword>
<evidence type="ECO:0000313" key="2">
    <source>
        <dbReference type="EMBL" id="AXG99270.1"/>
    </source>
</evidence>
<evidence type="ECO:0000259" key="1">
    <source>
        <dbReference type="PROSITE" id="PS51186"/>
    </source>
</evidence>
<dbReference type="Proteomes" id="UP000253744">
    <property type="component" value="Chromosome"/>
</dbReference>
<dbReference type="STRING" id="1288484.GCA_000348665_01962"/>
<proteinExistence type="predicted"/>
<dbReference type="CDD" id="cd04301">
    <property type="entry name" value="NAT_SF"/>
    <property type="match status" value="1"/>
</dbReference>
<protein>
    <submittedName>
        <fullName evidence="2">N-acetyltransferase</fullName>
    </submittedName>
</protein>
<dbReference type="KEGG" id="dwu:DVJ83_09055"/>
<dbReference type="PROSITE" id="PS51186">
    <property type="entry name" value="GNAT"/>
    <property type="match status" value="1"/>
</dbReference>
<dbReference type="RefSeq" id="WP_114672120.1">
    <property type="nucleotide sequence ID" value="NZ_CP031158.1"/>
</dbReference>
<dbReference type="AlphaFoldDB" id="A0A345IHU8"/>
<dbReference type="InterPro" id="IPR000182">
    <property type="entry name" value="GNAT_dom"/>
</dbReference>